<protein>
    <submittedName>
        <fullName evidence="1">Uncharacterized protein</fullName>
    </submittedName>
</protein>
<keyword evidence="2" id="KW-1185">Reference proteome</keyword>
<gene>
    <name evidence="1" type="ORF">NQ176_g2544</name>
</gene>
<proteinExistence type="predicted"/>
<dbReference type="EMBL" id="JANJQO010000187">
    <property type="protein sequence ID" value="KAJ2980593.1"/>
    <property type="molecule type" value="Genomic_DNA"/>
</dbReference>
<accession>A0ACC1NNC9</accession>
<comment type="caution">
    <text evidence="1">The sequence shown here is derived from an EMBL/GenBank/DDBJ whole genome shotgun (WGS) entry which is preliminary data.</text>
</comment>
<evidence type="ECO:0000313" key="2">
    <source>
        <dbReference type="Proteomes" id="UP001143910"/>
    </source>
</evidence>
<evidence type="ECO:0000313" key="1">
    <source>
        <dbReference type="EMBL" id="KAJ2980593.1"/>
    </source>
</evidence>
<name>A0ACC1NNC9_9HYPO</name>
<sequence length="1432" mass="156152">MLPDRHSRPTLATASVACSGVRAVSAPAVIQSRTAAKGDIDPNPSVEAFQTSIGVADRQKLLDDFKKATEDYGLCPNRVWAVAKEDLPKLLPNCKLDFRVPSDTPDENVGDSNDHSSCTFDFCEQSQRDFTAVEQRHECLDKDSCKQLAARFSRVTLNDAAMEEHSTVWALDGVAMLEAPRPYMAISHVWSDGTGAGAWKAGQVNECLYHFFQSIAERFGCEGMWWDTVCIPEDKAARQKAIHMIQNNYQSATITLIHDCFLRNWQWDLETACFGILMSPWFSRGWTALELAKSRKVKVIFRGQHGPVIKDLDQDILAREGPPSSPREFASSLIRHLRQKIEKLNDLLVTLGSRSTSWPKDRAIISALMLDMKHDERQQETYQKILMKMGKVAPGNLFHNFATMSSGFKWCSANIWSMPHDSGTASLQILEDGDLLGSWRISRVDSKLEERCSWSGTHRLVEQRIRQALQSGEECYLLAEVKNRAIERALLASLIGRAVDGEQRYELVGAVYPHPPLNGDKWAILPVRLAGDVSSKSKTKKEGKVESLRQPAGSLHQAALTGDWEAFKQLLKTPGQNVSDSLGQLPIHIAAERGHEDMVELLATLPSSKGKCNRGQTAMHRAAWGGSPDVAKKLVEYKFDVFPKDNRGVTPLHIAAELGNEAVLEFLITRITTTDEINRKHHTTTIDEINSNSQTALHYAALRGEFDCAQLLVDAGASRHSQDCFGWTPLHCAAGSGNLDVIQLLLGGETNAAQDYVNCRDAKHGWRPIHFAAMSGNTEAVDLLVQSGADKNVKDVKGWTPGHFAEVNQHKKTLLCFTEQGASLANICQDVDNITPLHCQAMNMRQGSVAALVHGETEVPSKANSDNGWSPLIFAIEHGLEVAFTRLLKLTGQDVEGHRALVEAAIRNRRMNSLQHLILTQHIQDPQEMLSLAVDCGCASAVELLLDSGHASVADDPKPMHLAAQHGNKEIAMILLSRGAFYDGIADKRSPLSVAAEAGHIELIKLLLDKGAKTELADAGRKTPLSHTAAQGNLAAVEMLLLRGAGVEGCDPSATPLSYAAQSGHEEVVQLLLNKGAMIETRPPQFDGVDARTTVVGTSSTAGWLKHERGTPLALAARGGHVAVMEMLIDRGASVAGYPDPHPLFGGNYGTPLCMASERGHLGAVKLLMENGATVGFLPAASLDDEEEDPMWVGSDWRGPYIHLPPLSRAIKNGHVEVVELLLRQLSAVDADDYRYALEMAMKVAVYSRQHDITKLLLDKGASVDGNGVCPTALDRIVFPPLLTACHIGAYEIAELLISRGANVNMTGDSSNTALTFACENGHDSILGLLLENGANVDGGPGRHGKPLFAAIRRRNHTAVELLLQRGADFNQPGDNGRTAVQFAVSEDNTAICRLLQQHGAIISDAVIAAVADEEALREMGLKGNFSFPLVR</sequence>
<reference evidence="1" key="1">
    <citation type="submission" date="2022-08" db="EMBL/GenBank/DDBJ databases">
        <title>Genome Sequence of Lecanicillium fungicola.</title>
        <authorList>
            <person name="Buettner E."/>
        </authorList>
    </citation>
    <scope>NUCLEOTIDE SEQUENCE</scope>
    <source>
        <strain evidence="1">Babe33</strain>
    </source>
</reference>
<dbReference type="Proteomes" id="UP001143910">
    <property type="component" value="Unassembled WGS sequence"/>
</dbReference>
<organism evidence="1 2">
    <name type="scientific">Zarea fungicola</name>
    <dbReference type="NCBI Taxonomy" id="93591"/>
    <lineage>
        <taxon>Eukaryota</taxon>
        <taxon>Fungi</taxon>
        <taxon>Dikarya</taxon>
        <taxon>Ascomycota</taxon>
        <taxon>Pezizomycotina</taxon>
        <taxon>Sordariomycetes</taxon>
        <taxon>Hypocreomycetidae</taxon>
        <taxon>Hypocreales</taxon>
        <taxon>Cordycipitaceae</taxon>
        <taxon>Zarea</taxon>
    </lineage>
</organism>